<dbReference type="EMBL" id="BMTD01000015">
    <property type="protein sequence ID" value="GGV13296.1"/>
    <property type="molecule type" value="Genomic_DNA"/>
</dbReference>
<feature type="transmembrane region" description="Helical" evidence="1">
    <location>
        <begin position="304"/>
        <end position="324"/>
    </location>
</feature>
<dbReference type="SUPFAM" id="SSF103473">
    <property type="entry name" value="MFS general substrate transporter"/>
    <property type="match status" value="1"/>
</dbReference>
<keyword evidence="1" id="KW-0812">Transmembrane</keyword>
<keyword evidence="1" id="KW-0472">Membrane</keyword>
<feature type="transmembrane region" description="Helical" evidence="1">
    <location>
        <begin position="163"/>
        <end position="184"/>
    </location>
</feature>
<feature type="transmembrane region" description="Helical" evidence="1">
    <location>
        <begin position="213"/>
        <end position="231"/>
    </location>
</feature>
<evidence type="ECO:0000313" key="2">
    <source>
        <dbReference type="EMBL" id="GGV13296.1"/>
    </source>
</evidence>
<feature type="transmembrane region" description="Helical" evidence="1">
    <location>
        <begin position="79"/>
        <end position="97"/>
    </location>
</feature>
<reference evidence="2" key="2">
    <citation type="submission" date="2020-09" db="EMBL/GenBank/DDBJ databases">
        <authorList>
            <person name="Sun Q."/>
            <person name="Ohkuma M."/>
        </authorList>
    </citation>
    <scope>NUCLEOTIDE SEQUENCE</scope>
    <source>
        <strain evidence="2">JCM 4369</strain>
    </source>
</reference>
<name>A0A918MEI0_9ACTN</name>
<dbReference type="AlphaFoldDB" id="A0A918MEI0"/>
<dbReference type="CDD" id="cd17339">
    <property type="entry name" value="MFS_NIMT_CynX_like"/>
    <property type="match status" value="1"/>
</dbReference>
<feature type="transmembrane region" description="Helical" evidence="1">
    <location>
        <begin position="103"/>
        <end position="123"/>
    </location>
</feature>
<keyword evidence="3" id="KW-1185">Reference proteome</keyword>
<feature type="transmembrane region" description="Helical" evidence="1">
    <location>
        <begin position="12"/>
        <end position="35"/>
    </location>
</feature>
<feature type="transmembrane region" description="Helical" evidence="1">
    <location>
        <begin position="47"/>
        <end position="67"/>
    </location>
</feature>
<dbReference type="InterPro" id="IPR052524">
    <property type="entry name" value="MFS_Cyanate_Porter"/>
</dbReference>
<dbReference type="InterPro" id="IPR011701">
    <property type="entry name" value="MFS"/>
</dbReference>
<dbReference type="Pfam" id="PF07690">
    <property type="entry name" value="MFS_1"/>
    <property type="match status" value="1"/>
</dbReference>
<dbReference type="InterPro" id="IPR036259">
    <property type="entry name" value="MFS_trans_sf"/>
</dbReference>
<keyword evidence="1" id="KW-1133">Transmembrane helix</keyword>
<dbReference type="GO" id="GO:0022857">
    <property type="term" value="F:transmembrane transporter activity"/>
    <property type="evidence" value="ECO:0007669"/>
    <property type="project" value="InterPro"/>
</dbReference>
<dbReference type="RefSeq" id="WP_191876625.1">
    <property type="nucleotide sequence ID" value="NZ_BMTD01000015.1"/>
</dbReference>
<dbReference type="Proteomes" id="UP000618795">
    <property type="component" value="Unassembled WGS sequence"/>
</dbReference>
<feature type="transmembrane region" description="Helical" evidence="1">
    <location>
        <begin position="251"/>
        <end position="272"/>
    </location>
</feature>
<feature type="transmembrane region" description="Helical" evidence="1">
    <location>
        <begin position="279"/>
        <end position="298"/>
    </location>
</feature>
<accession>A0A918MEI0</accession>
<dbReference type="PANTHER" id="PTHR23523:SF2">
    <property type="entry name" value="2-NITROIMIDAZOLE TRANSPORTER"/>
    <property type="match status" value="1"/>
</dbReference>
<proteinExistence type="predicted"/>
<gene>
    <name evidence="2" type="ORF">GCM10010260_60390</name>
</gene>
<reference evidence="2" key="1">
    <citation type="journal article" date="2014" name="Int. J. Syst. Evol. Microbiol.">
        <title>Complete genome sequence of Corynebacterium casei LMG S-19264T (=DSM 44701T), isolated from a smear-ripened cheese.</title>
        <authorList>
            <consortium name="US DOE Joint Genome Institute (JGI-PGF)"/>
            <person name="Walter F."/>
            <person name="Albersmeier A."/>
            <person name="Kalinowski J."/>
            <person name="Ruckert C."/>
        </authorList>
    </citation>
    <scope>NUCLEOTIDE SEQUENCE</scope>
    <source>
        <strain evidence="2">JCM 4369</strain>
    </source>
</reference>
<comment type="caution">
    <text evidence="2">The sequence shown here is derived from an EMBL/GenBank/DDBJ whole genome shotgun (WGS) entry which is preliminary data.</text>
</comment>
<evidence type="ECO:0000256" key="1">
    <source>
        <dbReference type="SAM" id="Phobius"/>
    </source>
</evidence>
<evidence type="ECO:0000313" key="3">
    <source>
        <dbReference type="Proteomes" id="UP000618795"/>
    </source>
</evidence>
<feature type="transmembrane region" description="Helical" evidence="1">
    <location>
        <begin position="135"/>
        <end position="157"/>
    </location>
</feature>
<sequence length="408" mass="41601">MHTTRTRRLQARYLIGLMLLAVNLRAAITCVGPVLEPLRSSYHLSSAATSVLTALPIVCLGVFAAVAPPLGARLGSEKTITAALLLVFLGVLVRSVAAPAALFAGTILTGAGIATGNVLVPAVIKQRFPGRIGSLTGLVMMLMAVSGAVAAASALPLDHAGGLGAVLAVWAVPAALATAVWGSLAHTNTRRPLPSPAAAVRPAQEARLSRSPLAWAVAAFLGIVSLLFYTLTAWLPEIMQGQGFSATESGTMLSVLLTLGIPFGLAVPTTAARRSDQRVLVAAVVGAKVAGLAGIFLIPEAGWLWMVILGFATGSAFPLAMTLISLRTPDPATAARLSGMAQTCGYLLAATGPLGVGLLHTLTGGWNIPLLLLLLLVVPETAAGLAAARPGFVVSRGKVSDAPVREPA</sequence>
<dbReference type="Gene3D" id="1.20.1250.20">
    <property type="entry name" value="MFS general substrate transporter like domains"/>
    <property type="match status" value="1"/>
</dbReference>
<feature type="transmembrane region" description="Helical" evidence="1">
    <location>
        <begin position="344"/>
        <end position="362"/>
    </location>
</feature>
<protein>
    <submittedName>
        <fullName evidence="2">MFS transporter</fullName>
    </submittedName>
</protein>
<organism evidence="2 3">
    <name type="scientific">Streptomyces filipinensis</name>
    <dbReference type="NCBI Taxonomy" id="66887"/>
    <lineage>
        <taxon>Bacteria</taxon>
        <taxon>Bacillati</taxon>
        <taxon>Actinomycetota</taxon>
        <taxon>Actinomycetes</taxon>
        <taxon>Kitasatosporales</taxon>
        <taxon>Streptomycetaceae</taxon>
        <taxon>Streptomyces</taxon>
    </lineage>
</organism>
<dbReference type="PANTHER" id="PTHR23523">
    <property type="match status" value="1"/>
</dbReference>